<dbReference type="Pfam" id="PF00528">
    <property type="entry name" value="BPD_transp_1"/>
    <property type="match status" value="1"/>
</dbReference>
<evidence type="ECO:0000256" key="2">
    <source>
        <dbReference type="ARBA" id="ARBA00022448"/>
    </source>
</evidence>
<name>A0A0M8JQI1_9CHLR</name>
<dbReference type="OrthoDB" id="9796361at2"/>
<evidence type="ECO:0000256" key="1">
    <source>
        <dbReference type="ARBA" id="ARBA00004651"/>
    </source>
</evidence>
<evidence type="ECO:0000256" key="7">
    <source>
        <dbReference type="RuleBase" id="RU363032"/>
    </source>
</evidence>
<dbReference type="InterPro" id="IPR035906">
    <property type="entry name" value="MetI-like_sf"/>
</dbReference>
<evidence type="ECO:0000256" key="3">
    <source>
        <dbReference type="ARBA" id="ARBA00022475"/>
    </source>
</evidence>
<gene>
    <name evidence="9" type="ORF">LSAC_03479</name>
</gene>
<dbReference type="RefSeq" id="WP_062419838.1">
    <property type="nucleotide sequence ID" value="NZ_BBXZ01000183.1"/>
</dbReference>
<dbReference type="InterPro" id="IPR000515">
    <property type="entry name" value="MetI-like"/>
</dbReference>
<feature type="transmembrane region" description="Helical" evidence="7">
    <location>
        <begin position="136"/>
        <end position="154"/>
    </location>
</feature>
<dbReference type="PANTHER" id="PTHR30151:SF0">
    <property type="entry name" value="ABC TRANSPORTER PERMEASE PROTEIN MJ0413-RELATED"/>
    <property type="match status" value="1"/>
</dbReference>
<dbReference type="PANTHER" id="PTHR30151">
    <property type="entry name" value="ALKANE SULFONATE ABC TRANSPORTER-RELATED, MEMBRANE SUBUNIT"/>
    <property type="match status" value="1"/>
</dbReference>
<dbReference type="GO" id="GO:0005886">
    <property type="term" value="C:plasma membrane"/>
    <property type="evidence" value="ECO:0007669"/>
    <property type="project" value="UniProtKB-SubCell"/>
</dbReference>
<dbReference type="GO" id="GO:0055085">
    <property type="term" value="P:transmembrane transport"/>
    <property type="evidence" value="ECO:0007669"/>
    <property type="project" value="InterPro"/>
</dbReference>
<evidence type="ECO:0000256" key="5">
    <source>
        <dbReference type="ARBA" id="ARBA00022989"/>
    </source>
</evidence>
<keyword evidence="3" id="KW-1003">Cell membrane</keyword>
<dbReference type="PROSITE" id="PS50928">
    <property type="entry name" value="ABC_TM1"/>
    <property type="match status" value="1"/>
</dbReference>
<feature type="transmembrane region" description="Helical" evidence="7">
    <location>
        <begin position="175"/>
        <end position="195"/>
    </location>
</feature>
<reference evidence="9" key="1">
    <citation type="journal article" date="2015" name="Genome Announc.">
        <title>Draft Genome Sequences of Anaerolinea thermolimosa IMO-1, Bellilinea caldifistulae GOMI-1, Leptolinea tardivitalis YMTK-2, Levilinea saccharolytica KIBI-1, Longilinea arvoryzae KOME-1, Previously Described as Members of the Class Anaerolineae (Chloroflexi).</title>
        <authorList>
            <person name="Matsuura N."/>
            <person name="Tourlousse M.D."/>
            <person name="Ohashi A."/>
            <person name="Hugenholtz P."/>
            <person name="Sekiguchi Y."/>
        </authorList>
    </citation>
    <scope>NUCLEOTIDE SEQUENCE</scope>
    <source>
        <strain evidence="9">KIBI-1</strain>
    </source>
</reference>
<comment type="subcellular location">
    <subcellularLocation>
        <location evidence="1 7">Cell membrane</location>
        <topology evidence="1 7">Multi-pass membrane protein</topology>
    </subcellularLocation>
</comment>
<keyword evidence="5 7" id="KW-1133">Transmembrane helix</keyword>
<dbReference type="AlphaFoldDB" id="A0A0M8JQI1"/>
<proteinExistence type="inferred from homology"/>
<evidence type="ECO:0000259" key="8">
    <source>
        <dbReference type="PROSITE" id="PS50928"/>
    </source>
</evidence>
<feature type="transmembrane region" description="Helical" evidence="7">
    <location>
        <begin position="229"/>
        <end position="250"/>
    </location>
</feature>
<sequence>MLTQEPVVTQQTAARSVWGVVRFVYPFVVVALIWETALRLGWVQSVSLPAPSQIAAEFWRLAVTQGVLWEHFSASFYRLAVGYFLAVGIGVTVGALLSLSPLLRGLFEPVLSLLVSVPTIAWLPVLLITMGLGDRTVITTVFLGGFFAITYNTMRGIEMVPRNQILAAREMGVNGAHLFFAVLLPGSLVSLITGLRLGIGYAWRALVGGEMLAAMIEWGIGKMVFQARFFNNVSIMFVGILLIGLSGYLLDRTFLRWLEMATVERWGMVRRR</sequence>
<accession>A0A0M8JQI1</accession>
<dbReference type="SUPFAM" id="SSF161098">
    <property type="entry name" value="MetI-like"/>
    <property type="match status" value="1"/>
</dbReference>
<evidence type="ECO:0000256" key="4">
    <source>
        <dbReference type="ARBA" id="ARBA00022692"/>
    </source>
</evidence>
<comment type="similarity">
    <text evidence="7">Belongs to the binding-protein-dependent transport system permease family.</text>
</comment>
<keyword evidence="6 7" id="KW-0472">Membrane</keyword>
<feature type="transmembrane region" description="Helical" evidence="7">
    <location>
        <begin position="12"/>
        <end position="34"/>
    </location>
</feature>
<protein>
    <submittedName>
        <fullName evidence="9">ABC-type nitrate/sulfonate/bicarbonate transport system, permease component</fullName>
    </submittedName>
</protein>
<dbReference type="EMBL" id="DF967975">
    <property type="protein sequence ID" value="GAP19569.1"/>
    <property type="molecule type" value="Genomic_DNA"/>
</dbReference>
<dbReference type="Gene3D" id="1.10.3720.10">
    <property type="entry name" value="MetI-like"/>
    <property type="match status" value="1"/>
</dbReference>
<evidence type="ECO:0000256" key="6">
    <source>
        <dbReference type="ARBA" id="ARBA00023136"/>
    </source>
</evidence>
<keyword evidence="2 7" id="KW-0813">Transport</keyword>
<organism evidence="9">
    <name type="scientific">Levilinea saccharolytica</name>
    <dbReference type="NCBI Taxonomy" id="229921"/>
    <lineage>
        <taxon>Bacteria</taxon>
        <taxon>Bacillati</taxon>
        <taxon>Chloroflexota</taxon>
        <taxon>Anaerolineae</taxon>
        <taxon>Anaerolineales</taxon>
        <taxon>Anaerolineaceae</taxon>
        <taxon>Levilinea</taxon>
    </lineage>
</organism>
<feature type="domain" description="ABC transmembrane type-1" evidence="8">
    <location>
        <begin position="72"/>
        <end position="254"/>
    </location>
</feature>
<dbReference type="CDD" id="cd06261">
    <property type="entry name" value="TM_PBP2"/>
    <property type="match status" value="1"/>
</dbReference>
<feature type="transmembrane region" description="Helical" evidence="7">
    <location>
        <begin position="111"/>
        <end position="130"/>
    </location>
</feature>
<feature type="transmembrane region" description="Helical" evidence="7">
    <location>
        <begin position="201"/>
        <end position="220"/>
    </location>
</feature>
<keyword evidence="4 7" id="KW-0812">Transmembrane</keyword>
<feature type="transmembrane region" description="Helical" evidence="7">
    <location>
        <begin position="76"/>
        <end position="99"/>
    </location>
</feature>
<evidence type="ECO:0000313" key="9">
    <source>
        <dbReference type="EMBL" id="GAP19569.1"/>
    </source>
</evidence>